<dbReference type="GO" id="GO:0006310">
    <property type="term" value="P:DNA recombination"/>
    <property type="evidence" value="ECO:0007669"/>
    <property type="project" value="InterPro"/>
</dbReference>
<evidence type="ECO:0000259" key="9">
    <source>
        <dbReference type="Pfam" id="PF01068"/>
    </source>
</evidence>
<keyword evidence="5" id="KW-0946">Virion</keyword>
<dbReference type="InterPro" id="IPR029319">
    <property type="entry name" value="DNA_ligase_OB"/>
</dbReference>
<keyword evidence="3" id="KW-0235">DNA replication</keyword>
<dbReference type="GO" id="GO:0006260">
    <property type="term" value="P:DNA replication"/>
    <property type="evidence" value="ECO:0007669"/>
    <property type="project" value="UniProtKB-KW"/>
</dbReference>
<organism evidence="11">
    <name type="scientific">viral metagenome</name>
    <dbReference type="NCBI Taxonomy" id="1070528"/>
    <lineage>
        <taxon>unclassified sequences</taxon>
        <taxon>metagenomes</taxon>
        <taxon>organismal metagenomes</taxon>
    </lineage>
</organism>
<sequence>MPRQGIMLCSPFDLKRLEKWNNRALLQPKYNGERCRAVFNAEGKVDLLSSEMHIITGVPHLIKKLQALHLRNLELDGELYTHHMDFSLIHSIVSRKVALHTSYEVMEYVVFDLVNTEPQERRLKELNALGSLFPDGVSISPTWLITSVQEMEGRLKGLYDDGYEGVVLRQEGSLYVRKRSTQLMKYKPHLQDIYAVRGWKQEIDIKGKEKQALGALICEGEDGTPFGVGSGPLLTKDNRKVLWECRDHLKGMYLLVKYQSITAANQVPLFPVALELWTGEEYKKWREENKDEQ</sequence>
<accession>A0A6M3KF26</accession>
<evidence type="ECO:0000256" key="7">
    <source>
        <dbReference type="ARBA" id="ARBA00032896"/>
    </source>
</evidence>
<dbReference type="EMBL" id="MT142424">
    <property type="protein sequence ID" value="QJA80496.1"/>
    <property type="molecule type" value="Genomic_DNA"/>
</dbReference>
<keyword evidence="4" id="KW-0227">DNA damage</keyword>
<dbReference type="SUPFAM" id="SSF56091">
    <property type="entry name" value="DNA ligase/mRNA capping enzyme, catalytic domain"/>
    <property type="match status" value="1"/>
</dbReference>
<evidence type="ECO:0000313" key="11">
    <source>
        <dbReference type="EMBL" id="QJA80496.1"/>
    </source>
</evidence>
<name>A0A6M3KF26_9ZZZZ</name>
<evidence type="ECO:0000256" key="2">
    <source>
        <dbReference type="ARBA" id="ARBA00022598"/>
    </source>
</evidence>
<feature type="domain" description="DNA ligase OB-like" evidence="10">
    <location>
        <begin position="206"/>
        <end position="275"/>
    </location>
</feature>
<protein>
    <recommendedName>
        <fullName evidence="7">Polydeoxyribonucleotide synthase [ATP]</fullName>
    </recommendedName>
</protein>
<dbReference type="GO" id="GO:0044423">
    <property type="term" value="C:virion component"/>
    <property type="evidence" value="ECO:0007669"/>
    <property type="project" value="UniProtKB-KW"/>
</dbReference>
<evidence type="ECO:0000256" key="6">
    <source>
        <dbReference type="ARBA" id="ARBA00023204"/>
    </source>
</evidence>
<dbReference type="PANTHER" id="PTHR47810">
    <property type="entry name" value="DNA LIGASE"/>
    <property type="match status" value="1"/>
</dbReference>
<dbReference type="InterPro" id="IPR012340">
    <property type="entry name" value="NA-bd_OB-fold"/>
</dbReference>
<dbReference type="InterPro" id="IPR050326">
    <property type="entry name" value="NAD_dep_DNA_ligaseB"/>
</dbReference>
<dbReference type="SUPFAM" id="SSF50249">
    <property type="entry name" value="Nucleic acid-binding proteins"/>
    <property type="match status" value="1"/>
</dbReference>
<evidence type="ECO:0000256" key="1">
    <source>
        <dbReference type="ARBA" id="ARBA00004328"/>
    </source>
</evidence>
<keyword evidence="6" id="KW-0234">DNA repair</keyword>
<keyword evidence="2 11" id="KW-0436">Ligase</keyword>
<dbReference type="GO" id="GO:0006281">
    <property type="term" value="P:DNA repair"/>
    <property type="evidence" value="ECO:0007669"/>
    <property type="project" value="UniProtKB-KW"/>
</dbReference>
<evidence type="ECO:0000256" key="5">
    <source>
        <dbReference type="ARBA" id="ARBA00022844"/>
    </source>
</evidence>
<comment type="function">
    <text evidence="8">Very low-fidelity DNA ligase that seals nicks in double-stranded DNA during DNA repair. Together with the viral repair DNA polymerase X, fills the single nucleotide gaps generated by the AP endonuclease. It is not essential for viral replication and recombination. Displays a very low adenylation activity towards DNA with 3'-dideoxy- or 3'-amino-terminated nicks compared to regular nick DNA.</text>
</comment>
<dbReference type="GO" id="GO:0003910">
    <property type="term" value="F:DNA ligase (ATP) activity"/>
    <property type="evidence" value="ECO:0007669"/>
    <property type="project" value="InterPro"/>
</dbReference>
<evidence type="ECO:0000256" key="8">
    <source>
        <dbReference type="ARBA" id="ARBA00046002"/>
    </source>
</evidence>
<dbReference type="Pfam" id="PF14743">
    <property type="entry name" value="DNA_ligase_OB_2"/>
    <property type="match status" value="1"/>
</dbReference>
<comment type="subcellular location">
    <subcellularLocation>
        <location evidence="1">Virion</location>
    </subcellularLocation>
</comment>
<dbReference type="Gene3D" id="3.30.470.30">
    <property type="entry name" value="DNA ligase/mRNA capping enzyme"/>
    <property type="match status" value="1"/>
</dbReference>
<dbReference type="Gene3D" id="2.40.50.140">
    <property type="entry name" value="Nucleic acid-binding proteins"/>
    <property type="match status" value="1"/>
</dbReference>
<reference evidence="11" key="1">
    <citation type="submission" date="2020-03" db="EMBL/GenBank/DDBJ databases">
        <title>The deep terrestrial virosphere.</title>
        <authorList>
            <person name="Holmfeldt K."/>
            <person name="Nilsson E."/>
            <person name="Simone D."/>
            <person name="Lopez-Fernandez M."/>
            <person name="Wu X."/>
            <person name="de Brujin I."/>
            <person name="Lundin D."/>
            <person name="Andersson A."/>
            <person name="Bertilsson S."/>
            <person name="Dopson M."/>
        </authorList>
    </citation>
    <scope>NUCLEOTIDE SEQUENCE</scope>
    <source>
        <strain evidence="11">MM415A00708</strain>
    </source>
</reference>
<dbReference type="AlphaFoldDB" id="A0A6M3KF26"/>
<feature type="domain" description="ATP-dependent DNA ligase family profile" evidence="9">
    <location>
        <begin position="7"/>
        <end position="187"/>
    </location>
</feature>
<dbReference type="PANTHER" id="PTHR47810:SF5">
    <property type="entry name" value="LIGASE, PUTATIVE-RELATED"/>
    <property type="match status" value="1"/>
</dbReference>
<evidence type="ECO:0000256" key="3">
    <source>
        <dbReference type="ARBA" id="ARBA00022705"/>
    </source>
</evidence>
<dbReference type="Pfam" id="PF01068">
    <property type="entry name" value="DNA_ligase_A_M"/>
    <property type="match status" value="1"/>
</dbReference>
<dbReference type="GO" id="GO:0005524">
    <property type="term" value="F:ATP binding"/>
    <property type="evidence" value="ECO:0007669"/>
    <property type="project" value="InterPro"/>
</dbReference>
<gene>
    <name evidence="11" type="ORF">MM415A00708_0019</name>
</gene>
<dbReference type="Gene3D" id="3.30.1490.70">
    <property type="match status" value="1"/>
</dbReference>
<evidence type="ECO:0000256" key="4">
    <source>
        <dbReference type="ARBA" id="ARBA00022763"/>
    </source>
</evidence>
<proteinExistence type="predicted"/>
<evidence type="ECO:0000259" key="10">
    <source>
        <dbReference type="Pfam" id="PF14743"/>
    </source>
</evidence>
<dbReference type="InterPro" id="IPR012310">
    <property type="entry name" value="DNA_ligase_ATP-dep_cent"/>
</dbReference>